<proteinExistence type="predicted"/>
<organism evidence="1">
    <name type="scientific">Escherichia coli</name>
    <dbReference type="NCBI Taxonomy" id="562"/>
    <lineage>
        <taxon>Bacteria</taxon>
        <taxon>Pseudomonadati</taxon>
        <taxon>Pseudomonadota</taxon>
        <taxon>Gammaproteobacteria</taxon>
        <taxon>Enterobacterales</taxon>
        <taxon>Enterobacteriaceae</taxon>
        <taxon>Escherichia</taxon>
    </lineage>
</organism>
<protein>
    <submittedName>
        <fullName evidence="1">Uncharacterized protein</fullName>
    </submittedName>
</protein>
<sequence length="111" mass="12081">MTNSSINKIHCRASGRNIAYLAKELDTVAVPYQRGPMCFGAGTTEYINILLPFGTAAIGAVAGVLAAYLKKDKKLRLVLDDGKLKEIDASNYKPDELIAAVQKIRELDILD</sequence>
<name>A0A765TCG5_ECOLX</name>
<accession>A0A765TCG5</accession>
<dbReference type="RefSeq" id="WP_059225171.1">
    <property type="nucleotide sequence ID" value="NZ_BIDZ01000001.1"/>
</dbReference>
<reference evidence="1" key="2">
    <citation type="submission" date="2020-02" db="EMBL/GenBank/DDBJ databases">
        <authorList>
            <consortium name="NCBI Pathogen Detection Project"/>
        </authorList>
    </citation>
    <scope>NUCLEOTIDE SEQUENCE</scope>
    <source>
        <strain evidence="1">1839</strain>
    </source>
</reference>
<dbReference type="GeneID" id="89518805"/>
<gene>
    <name evidence="1" type="ORF">GGB84_003653</name>
</gene>
<comment type="caution">
    <text evidence="1">The sequence shown here is derived from an EMBL/GenBank/DDBJ whole genome shotgun (WGS) entry which is preliminary data.</text>
</comment>
<reference evidence="1" key="1">
    <citation type="journal article" date="2018" name="Genome Biol.">
        <title>SKESA: strategic k-mer extension for scrupulous assemblies.</title>
        <authorList>
            <person name="Souvorov A."/>
            <person name="Agarwala R."/>
            <person name="Lipman D.J."/>
        </authorList>
    </citation>
    <scope>NUCLEOTIDE SEQUENCE [LARGE SCALE GENOMIC DNA]</scope>
    <source>
        <strain evidence="1">1839</strain>
    </source>
</reference>
<dbReference type="AlphaFoldDB" id="A0A765TCG5"/>
<dbReference type="EMBL" id="DAAYTU010000024">
    <property type="protein sequence ID" value="HAG5771919.1"/>
    <property type="molecule type" value="Genomic_DNA"/>
</dbReference>
<evidence type="ECO:0000313" key="1">
    <source>
        <dbReference type="EMBL" id="HAG5771919.1"/>
    </source>
</evidence>